<dbReference type="AlphaFoldDB" id="A0A183HFR6"/>
<sequence length="85" mass="9152">LESIFACKLWASIKIVRGINCVGIATAGCRATGTSKSGIASDIPVVDGFGSIRRPKVAIDEIANKLEIRQINLPTLTLICRIWNL</sequence>
<accession>A0A183HFR6</accession>
<dbReference type="WBParaSite" id="OFLC_0000632701-mRNA-1">
    <property type="protein sequence ID" value="OFLC_0000632701-mRNA-1"/>
    <property type="gene ID" value="OFLC_0000632701"/>
</dbReference>
<reference evidence="1" key="1">
    <citation type="submission" date="2016-06" db="UniProtKB">
        <authorList>
            <consortium name="WormBaseParasite"/>
        </authorList>
    </citation>
    <scope>IDENTIFICATION</scope>
</reference>
<proteinExistence type="predicted"/>
<name>A0A183HFR6_9BILA</name>
<organism evidence="1">
    <name type="scientific">Onchocerca flexuosa</name>
    <dbReference type="NCBI Taxonomy" id="387005"/>
    <lineage>
        <taxon>Eukaryota</taxon>
        <taxon>Metazoa</taxon>
        <taxon>Ecdysozoa</taxon>
        <taxon>Nematoda</taxon>
        <taxon>Chromadorea</taxon>
        <taxon>Rhabditida</taxon>
        <taxon>Spirurina</taxon>
        <taxon>Spiruromorpha</taxon>
        <taxon>Filarioidea</taxon>
        <taxon>Onchocercidae</taxon>
        <taxon>Onchocerca</taxon>
    </lineage>
</organism>
<evidence type="ECO:0000313" key="1">
    <source>
        <dbReference type="WBParaSite" id="OFLC_0000632701-mRNA-1"/>
    </source>
</evidence>
<protein>
    <submittedName>
        <fullName evidence="1">Thiolase_N domain-containing protein</fullName>
    </submittedName>
</protein>